<feature type="domain" description="CCHC-type" evidence="2">
    <location>
        <begin position="114"/>
        <end position="130"/>
    </location>
</feature>
<dbReference type="PANTHER" id="PTHR37610:SF77">
    <property type="entry name" value="INTEGRASE CATALYTIC DOMAIN-CONTAINING PROTEIN"/>
    <property type="match status" value="1"/>
</dbReference>
<dbReference type="InterPro" id="IPR001878">
    <property type="entry name" value="Znf_CCHC"/>
</dbReference>
<dbReference type="Gene3D" id="4.10.60.10">
    <property type="entry name" value="Zinc finger, CCHC-type"/>
    <property type="match status" value="1"/>
</dbReference>
<dbReference type="InterPro" id="IPR036875">
    <property type="entry name" value="Znf_CCHC_sf"/>
</dbReference>
<organism evidence="3 4">
    <name type="scientific">Solanum commersonii</name>
    <name type="common">Commerson's wild potato</name>
    <name type="synonym">Commerson's nightshade</name>
    <dbReference type="NCBI Taxonomy" id="4109"/>
    <lineage>
        <taxon>Eukaryota</taxon>
        <taxon>Viridiplantae</taxon>
        <taxon>Streptophyta</taxon>
        <taxon>Embryophyta</taxon>
        <taxon>Tracheophyta</taxon>
        <taxon>Spermatophyta</taxon>
        <taxon>Magnoliopsida</taxon>
        <taxon>eudicotyledons</taxon>
        <taxon>Gunneridae</taxon>
        <taxon>Pentapetalae</taxon>
        <taxon>asterids</taxon>
        <taxon>lamiids</taxon>
        <taxon>Solanales</taxon>
        <taxon>Solanaceae</taxon>
        <taxon>Solanoideae</taxon>
        <taxon>Solaneae</taxon>
        <taxon>Solanum</taxon>
    </lineage>
</organism>
<dbReference type="SUPFAM" id="SSF57756">
    <property type="entry name" value="Retrovirus zinc finger-like domains"/>
    <property type="match status" value="1"/>
</dbReference>
<feature type="compositionally biased region" description="Low complexity" evidence="1">
    <location>
        <begin position="236"/>
        <end position="250"/>
    </location>
</feature>
<dbReference type="AlphaFoldDB" id="A0A9J5ZEH8"/>
<feature type="compositionally biased region" description="Polar residues" evidence="1">
    <location>
        <begin position="251"/>
        <end position="260"/>
    </location>
</feature>
<dbReference type="Proteomes" id="UP000824120">
    <property type="component" value="Chromosome 4"/>
</dbReference>
<dbReference type="OrthoDB" id="1327452at2759"/>
<dbReference type="EMBL" id="JACXVP010000004">
    <property type="protein sequence ID" value="KAG5610837.1"/>
    <property type="molecule type" value="Genomic_DNA"/>
</dbReference>
<keyword evidence="4" id="KW-1185">Reference proteome</keyword>
<sequence length="307" mass="34146">MWEFHFRIFVQGKILFGILDGSTTEPNEDKEKQVWHDNNAHVISWILNSVHADVALSLLPFNLVAEMQKHLKKETCINTLASVNSSYTIDAAMYTSKGAHKSYTQSSFQKFGPQCFECKEYSHIASHCKKRNICNYCKKPGHIILECNQCPNTRQTKHKAYQASEANVSQADITSSSLDPKALQKVIQDSVAAALPGLFLVFSLLPILEQNLTSPNEDPNGIIDEPGQSDAFPTDNSGNSTLSHNSLNTSFTDSFDNNDYSDGEPLPSDQINSSIPSLRYSERKTSSPDRYGYSSGRYGRSYALLAT</sequence>
<comment type="caution">
    <text evidence="3">The sequence shown here is derived from an EMBL/GenBank/DDBJ whole genome shotgun (WGS) entry which is preliminary data.</text>
</comment>
<feature type="domain" description="CCHC-type" evidence="2">
    <location>
        <begin position="133"/>
        <end position="149"/>
    </location>
</feature>
<proteinExistence type="predicted"/>
<dbReference type="GO" id="GO:0003676">
    <property type="term" value="F:nucleic acid binding"/>
    <property type="evidence" value="ECO:0007669"/>
    <property type="project" value="InterPro"/>
</dbReference>
<reference evidence="3 4" key="1">
    <citation type="submission" date="2020-09" db="EMBL/GenBank/DDBJ databases">
        <title>De no assembly of potato wild relative species, Solanum commersonii.</title>
        <authorList>
            <person name="Cho K."/>
        </authorList>
    </citation>
    <scope>NUCLEOTIDE SEQUENCE [LARGE SCALE GENOMIC DNA]</scope>
    <source>
        <strain evidence="3">LZ3.2</strain>
        <tissue evidence="3">Leaf</tissue>
    </source>
</reference>
<evidence type="ECO:0000259" key="2">
    <source>
        <dbReference type="SMART" id="SM00343"/>
    </source>
</evidence>
<accession>A0A9J5ZEH8</accession>
<protein>
    <recommendedName>
        <fullName evidence="2">CCHC-type domain-containing protein</fullName>
    </recommendedName>
</protein>
<evidence type="ECO:0000313" key="4">
    <source>
        <dbReference type="Proteomes" id="UP000824120"/>
    </source>
</evidence>
<feature type="region of interest" description="Disordered" evidence="1">
    <location>
        <begin position="215"/>
        <end position="293"/>
    </location>
</feature>
<dbReference type="GO" id="GO:0008270">
    <property type="term" value="F:zinc ion binding"/>
    <property type="evidence" value="ECO:0007669"/>
    <property type="project" value="InterPro"/>
</dbReference>
<dbReference type="PANTHER" id="PTHR37610">
    <property type="entry name" value="CCHC-TYPE DOMAIN-CONTAINING PROTEIN"/>
    <property type="match status" value="1"/>
</dbReference>
<evidence type="ECO:0000313" key="3">
    <source>
        <dbReference type="EMBL" id="KAG5610837.1"/>
    </source>
</evidence>
<evidence type="ECO:0000256" key="1">
    <source>
        <dbReference type="SAM" id="MobiDB-lite"/>
    </source>
</evidence>
<dbReference type="SMART" id="SM00343">
    <property type="entry name" value="ZnF_C2HC"/>
    <property type="match status" value="2"/>
</dbReference>
<name>A0A9J5ZEH8_SOLCO</name>
<gene>
    <name evidence="3" type="ORF">H5410_022118</name>
</gene>